<evidence type="ECO:0000313" key="2">
    <source>
        <dbReference type="Proteomes" id="UP001140096"/>
    </source>
</evidence>
<dbReference type="EMBL" id="JANBUP010000014">
    <property type="protein sequence ID" value="KAJ2813903.1"/>
    <property type="molecule type" value="Genomic_DNA"/>
</dbReference>
<sequence>MEHDEVPICRVCRGEATVEEPLFYPCRCSGSIKYVHQDCLEEWLAHSNKRYCELCKHEYAFTPVYDPNMPETIPKSIIVRQMVSNVSRTILVTTRAALVMVVWFLVLPYIVYWMTRFYFWSGGQTAAAVAGGGDTSDSNNAAEAVLSAVGSASVRFVGFSSWHEWYEFALVNNTTTPIVSRTGVLDGAANTALMLYTLTRLVIKPSSQMLSNVLGVRVSDEWIDGAVDSVAELTAKCIEGGVVTVITIVLFMALFILRDWIYANAPVLDNVVDEAVVEGQMPEAQVLEPEPELPPPNVVHGQPVVVENPHYRPVFERLALVDDHLPDEQPIRRHSININPPLDPSTRGVAYDTMGFEYDEYADEAENAWSLVSSNESSSHGTTFMPHDEETTPPPTFTSESSRGITANVGFHPRDDQNSDHGNGDGIDAEDTRWLDELRQRLRHERHGEPVDVGVGLQPNPRPEEDDNVQEAVQPEVAVAPEPVAAEPADNDDNFIDAEMGEGMLEAMGFRGRVMDAVQYFVLVLSMVSLVLACLAWVPFIIGRVFVSLNPIRWALYVVYACSAAVDAVSEFVLDRLLPVAEISVNLLGPVIVFIVPGMREALRTDVKLWEQLGSEAVRGAVLERVQQSWAMQVLFPWVSASVAPTPTTSDIPVLDSAYLLEVTGKERDVWLRFMRWGVPVDSAAAWLQRATAGATLGERLAMIGAGHFALIVLAWVFVAYAPRSLRRTVTYAQARIVVFMAKIAYFIFVELALFPALCGYCIASSVGPVLRPPEPWVGAGWSWTRIVVCWMVGLGFMIHFARFVLYCRQVLRPGVLWFIRDPNDPEFHPMREILEDRMVPQQYKIGRSAVMYCGIIAACVFAPAHMAAFVAPEGMLPITWDSATTAAARQAGTGSLPTSYAYVWLVFMLPAAIAWGRPFAAAQAVFDRWWRVAARVARLSEFMLGRRDVMDEGQWVLRDAPWLPSCVARLWAPTDMVRTVFSEFGYLDEARAGPVEFALPTREYRDRLQSALDQALIGSSVVFVLDGSNLRVPAIDTVPVVAGRRMLVPIDEHGRPVNARHDYEAADHPDVRALGLVDDNLLPPPAPESSYRDQRFKREDHTVVYAPPALRMRLAVFLSMGWVAIAALGVSVLMLALAAGRVICRRMSPDDAESLSSVFALGVGMLCVVLCCAVAVRVAELAEAIGNPDGEGNAAAIIRGGRRAWTAAWKVSLAGIAFLGAVPLAYGLVIEVYIVVFFRRILEVPGDSPMGRGLVAAMVHNWAFSLCNVWVANSVLRFFPDWRISREMERLFTGAPHEWLVLRALWIIAIPAILATLAVAGVPFALAAAMLWREGELSAERFARIVALDDIVLLAFASKAFLLSCVVLAAAWRACLLYKRWTRLARDRVYLVGQRLHNLPATGPVDEYEAE</sequence>
<evidence type="ECO:0000313" key="1">
    <source>
        <dbReference type="EMBL" id="KAJ2813903.1"/>
    </source>
</evidence>
<keyword evidence="2" id="KW-1185">Reference proteome</keyword>
<comment type="caution">
    <text evidence="1">The sequence shown here is derived from an EMBL/GenBank/DDBJ whole genome shotgun (WGS) entry which is preliminary data.</text>
</comment>
<organism evidence="1 2">
    <name type="scientific">Coemansia furcata</name>
    <dbReference type="NCBI Taxonomy" id="417177"/>
    <lineage>
        <taxon>Eukaryota</taxon>
        <taxon>Fungi</taxon>
        <taxon>Fungi incertae sedis</taxon>
        <taxon>Zoopagomycota</taxon>
        <taxon>Kickxellomycotina</taxon>
        <taxon>Kickxellomycetes</taxon>
        <taxon>Kickxellales</taxon>
        <taxon>Kickxellaceae</taxon>
        <taxon>Coemansia</taxon>
    </lineage>
</organism>
<protein>
    <submittedName>
        <fullName evidence="1">Uncharacterized protein</fullName>
    </submittedName>
</protein>
<accession>A0ACC1LRT7</accession>
<proteinExistence type="predicted"/>
<gene>
    <name evidence="1" type="ORF">H4S07_000324</name>
</gene>
<name>A0ACC1LRT7_9FUNG</name>
<reference evidence="1" key="1">
    <citation type="submission" date="2022-07" db="EMBL/GenBank/DDBJ databases">
        <title>Phylogenomic reconstructions and comparative analyses of Kickxellomycotina fungi.</title>
        <authorList>
            <person name="Reynolds N.K."/>
            <person name="Stajich J.E."/>
            <person name="Barry K."/>
            <person name="Grigoriev I.V."/>
            <person name="Crous P."/>
            <person name="Smith M.E."/>
        </authorList>
    </citation>
    <scope>NUCLEOTIDE SEQUENCE</scope>
    <source>
        <strain evidence="1">CBS 102833</strain>
    </source>
</reference>
<dbReference type="Proteomes" id="UP001140096">
    <property type="component" value="Unassembled WGS sequence"/>
</dbReference>